<keyword evidence="5" id="KW-1185">Reference proteome</keyword>
<sequence>MTVAAILNGKGRDVFTEPSTRSLSEICASLGGRRIGAIVLCNEPGVIVGIVSERDVVQAISMEGTDALAQPVSDYMTKEVAVCNETDSVNGVMARMTEGRFRHMPVVEDGKLIGLVSIGDIVKFRIAQVEREAEDLRSYIQAV</sequence>
<evidence type="ECO:0000256" key="2">
    <source>
        <dbReference type="PROSITE-ProRule" id="PRU00703"/>
    </source>
</evidence>
<feature type="domain" description="CBS" evidence="3">
    <location>
        <begin position="10"/>
        <end position="67"/>
    </location>
</feature>
<dbReference type="EMBL" id="FOSK01000009">
    <property type="protein sequence ID" value="SFK80844.1"/>
    <property type="molecule type" value="Genomic_DNA"/>
</dbReference>
<proteinExistence type="predicted"/>
<dbReference type="RefSeq" id="WP_063312233.1">
    <property type="nucleotide sequence ID" value="NZ_FOSK01000009.1"/>
</dbReference>
<protein>
    <submittedName>
        <fullName evidence="4">CBS domain-containing protein</fullName>
    </submittedName>
</protein>
<dbReference type="SUPFAM" id="SSF54631">
    <property type="entry name" value="CBS-domain pair"/>
    <property type="match status" value="1"/>
</dbReference>
<dbReference type="Pfam" id="PF00571">
    <property type="entry name" value="CBS"/>
    <property type="match status" value="2"/>
</dbReference>
<organism evidence="4 5">
    <name type="scientific">Pseudovibrio ascidiaceicola</name>
    <dbReference type="NCBI Taxonomy" id="285279"/>
    <lineage>
        <taxon>Bacteria</taxon>
        <taxon>Pseudomonadati</taxon>
        <taxon>Pseudomonadota</taxon>
        <taxon>Alphaproteobacteria</taxon>
        <taxon>Hyphomicrobiales</taxon>
        <taxon>Stappiaceae</taxon>
        <taxon>Pseudovibrio</taxon>
    </lineage>
</organism>
<dbReference type="Gene3D" id="3.10.580.10">
    <property type="entry name" value="CBS-domain"/>
    <property type="match status" value="1"/>
</dbReference>
<dbReference type="InterPro" id="IPR044725">
    <property type="entry name" value="CBSX3_CBS_dom"/>
</dbReference>
<dbReference type="PANTHER" id="PTHR43080:SF2">
    <property type="entry name" value="CBS DOMAIN-CONTAINING PROTEIN"/>
    <property type="match status" value="1"/>
</dbReference>
<dbReference type="SMART" id="SM00116">
    <property type="entry name" value="CBS"/>
    <property type="match status" value="2"/>
</dbReference>
<dbReference type="PROSITE" id="PS51371">
    <property type="entry name" value="CBS"/>
    <property type="match status" value="2"/>
</dbReference>
<evidence type="ECO:0000256" key="1">
    <source>
        <dbReference type="ARBA" id="ARBA00023122"/>
    </source>
</evidence>
<dbReference type="Proteomes" id="UP000199598">
    <property type="component" value="Unassembled WGS sequence"/>
</dbReference>
<evidence type="ECO:0000259" key="3">
    <source>
        <dbReference type="PROSITE" id="PS51371"/>
    </source>
</evidence>
<keyword evidence="1 2" id="KW-0129">CBS domain</keyword>
<dbReference type="CDD" id="cd04623">
    <property type="entry name" value="CBS_pair_bac_euk"/>
    <property type="match status" value="1"/>
</dbReference>
<dbReference type="PANTHER" id="PTHR43080">
    <property type="entry name" value="CBS DOMAIN-CONTAINING PROTEIN CBSX3, MITOCHONDRIAL"/>
    <property type="match status" value="1"/>
</dbReference>
<evidence type="ECO:0000313" key="5">
    <source>
        <dbReference type="Proteomes" id="UP000199598"/>
    </source>
</evidence>
<dbReference type="InterPro" id="IPR051257">
    <property type="entry name" value="Diverse_CBS-Domain"/>
</dbReference>
<reference evidence="4 5" key="1">
    <citation type="submission" date="2016-10" db="EMBL/GenBank/DDBJ databases">
        <authorList>
            <person name="Varghese N."/>
            <person name="Submissions S."/>
        </authorList>
    </citation>
    <scope>NUCLEOTIDE SEQUENCE [LARGE SCALE GENOMIC DNA]</scope>
    <source>
        <strain evidence="4 5">DSM 16392</strain>
    </source>
</reference>
<accession>A0A1I4CHY2</accession>
<comment type="caution">
    <text evidence="4">The sequence shown here is derived from an EMBL/GenBank/DDBJ whole genome shotgun (WGS) entry which is preliminary data.</text>
</comment>
<gene>
    <name evidence="4" type="ORF">SAMN04488518_109178</name>
</gene>
<feature type="domain" description="CBS" evidence="3">
    <location>
        <begin position="76"/>
        <end position="136"/>
    </location>
</feature>
<dbReference type="InterPro" id="IPR046342">
    <property type="entry name" value="CBS_dom_sf"/>
</dbReference>
<name>A0A1I4CHY2_9HYPH</name>
<dbReference type="InterPro" id="IPR000644">
    <property type="entry name" value="CBS_dom"/>
</dbReference>
<evidence type="ECO:0000313" key="4">
    <source>
        <dbReference type="EMBL" id="SFK80844.1"/>
    </source>
</evidence>